<keyword evidence="2" id="KW-1185">Reference proteome</keyword>
<evidence type="ECO:0000313" key="2">
    <source>
        <dbReference type="Proteomes" id="UP000640335"/>
    </source>
</evidence>
<evidence type="ECO:0000313" key="1">
    <source>
        <dbReference type="EMBL" id="MBD7915417.1"/>
    </source>
</evidence>
<reference evidence="1 2" key="1">
    <citation type="submission" date="2020-08" db="EMBL/GenBank/DDBJ databases">
        <title>A Genomic Blueprint of the Chicken Gut Microbiome.</title>
        <authorList>
            <person name="Gilroy R."/>
            <person name="Ravi A."/>
            <person name="Getino M."/>
            <person name="Pursley I."/>
            <person name="Horton D.L."/>
            <person name="Alikhan N.-F."/>
            <person name="Baker D."/>
            <person name="Gharbi K."/>
            <person name="Hall N."/>
            <person name="Watson M."/>
            <person name="Adriaenssens E.M."/>
            <person name="Foster-Nyarko E."/>
            <person name="Jarju S."/>
            <person name="Secka A."/>
            <person name="Antonio M."/>
            <person name="Oren A."/>
            <person name="Chaudhuri R."/>
            <person name="La Ragione R.M."/>
            <person name="Hildebrand F."/>
            <person name="Pallen M.J."/>
        </authorList>
    </citation>
    <scope>NUCLEOTIDE SEQUENCE [LARGE SCALE GENOMIC DNA]</scope>
    <source>
        <strain evidence="1 2">Sa3CUN1</strain>
    </source>
</reference>
<organism evidence="1 2">
    <name type="scientific">Clostridium gallinarum</name>
    <dbReference type="NCBI Taxonomy" id="2762246"/>
    <lineage>
        <taxon>Bacteria</taxon>
        <taxon>Bacillati</taxon>
        <taxon>Bacillota</taxon>
        <taxon>Clostridia</taxon>
        <taxon>Eubacteriales</taxon>
        <taxon>Clostridiaceae</taxon>
        <taxon>Clostridium</taxon>
    </lineage>
</organism>
<accession>A0ABR8Q4S2</accession>
<evidence type="ECO:0008006" key="3">
    <source>
        <dbReference type="Google" id="ProtNLM"/>
    </source>
</evidence>
<dbReference type="RefSeq" id="WP_191750177.1">
    <property type="nucleotide sequence ID" value="NZ_JACSQZ010000032.1"/>
</dbReference>
<name>A0ABR8Q4S2_9CLOT</name>
<dbReference type="EMBL" id="JACSQZ010000032">
    <property type="protein sequence ID" value="MBD7915417.1"/>
    <property type="molecule type" value="Genomic_DNA"/>
</dbReference>
<comment type="caution">
    <text evidence="1">The sequence shown here is derived from an EMBL/GenBank/DDBJ whole genome shotgun (WGS) entry which is preliminary data.</text>
</comment>
<dbReference type="Proteomes" id="UP000640335">
    <property type="component" value="Unassembled WGS sequence"/>
</dbReference>
<protein>
    <recommendedName>
        <fullName evidence="3">DUF1819 domain-containing protein</fullName>
    </recommendedName>
</protein>
<proteinExistence type="predicted"/>
<gene>
    <name evidence="1" type="ORF">H9660_09675</name>
</gene>
<sequence>MSKVIGMSRNINLDWLNETANLVLAGKSEEEIKESLNEYLGFTINSPTNLRKTREILMNIWVRTEEKDFAIKKLALDLVNTNKALNKLVAHWCMMLLAYPVFGDIVTAIGKMADKQFDITTAQVKTRMFDVWGERSTLYHSIDKNIKTLKDIGTLGTIKTGLYKVEKFDIEDERAVTLIVATLLTLKEKLYMRIEELENSYEFYPFKYDVNLENLQMSGMFSFDKFGGEIVISIRG</sequence>